<dbReference type="SUPFAM" id="SSF52075">
    <property type="entry name" value="Outer arm dynein light chain 1"/>
    <property type="match status" value="1"/>
</dbReference>
<proteinExistence type="predicted"/>
<name>A0A1R1XH23_9FUNG</name>
<evidence type="ECO:0000313" key="4">
    <source>
        <dbReference type="Proteomes" id="UP000187283"/>
    </source>
</evidence>
<dbReference type="PANTHER" id="PTHR18849:SF0">
    <property type="entry name" value="CILIA- AND FLAGELLA-ASSOCIATED PROTEIN 410-RELATED"/>
    <property type="match status" value="1"/>
</dbReference>
<dbReference type="OrthoDB" id="5273213at2759"/>
<evidence type="ECO:0000313" key="3">
    <source>
        <dbReference type="EMBL" id="OMJ13935.1"/>
    </source>
</evidence>
<dbReference type="EMBL" id="LSSN01003262">
    <property type="protein sequence ID" value="OMJ13935.1"/>
    <property type="molecule type" value="Genomic_DNA"/>
</dbReference>
<dbReference type="InterPro" id="IPR029071">
    <property type="entry name" value="Ubiquitin-like_domsf"/>
</dbReference>
<dbReference type="InterPro" id="IPR032675">
    <property type="entry name" value="LRR_dom_sf"/>
</dbReference>
<gene>
    <name evidence="3" type="ORF">AYI70_g8202</name>
</gene>
<dbReference type="Gene3D" id="3.10.20.90">
    <property type="entry name" value="Phosphatidylinositol 3-kinase Catalytic Subunit, Chain A, domain 1"/>
    <property type="match status" value="1"/>
</dbReference>
<organism evidence="3 4">
    <name type="scientific">Smittium culicis</name>
    <dbReference type="NCBI Taxonomy" id="133412"/>
    <lineage>
        <taxon>Eukaryota</taxon>
        <taxon>Fungi</taxon>
        <taxon>Fungi incertae sedis</taxon>
        <taxon>Zoopagomycota</taxon>
        <taxon>Kickxellomycotina</taxon>
        <taxon>Harpellomycetes</taxon>
        <taxon>Harpellales</taxon>
        <taxon>Legeriomycetaceae</taxon>
        <taxon>Smittium</taxon>
    </lineage>
</organism>
<keyword evidence="2" id="KW-0677">Repeat</keyword>
<evidence type="ECO:0000256" key="1">
    <source>
        <dbReference type="ARBA" id="ARBA00022614"/>
    </source>
</evidence>
<reference evidence="3 4" key="1">
    <citation type="submission" date="2017-01" db="EMBL/GenBank/DDBJ databases">
        <authorList>
            <person name="Mah S.A."/>
            <person name="Swanson W.J."/>
            <person name="Moy G.W."/>
            <person name="Vacquier V.D."/>
        </authorList>
    </citation>
    <scope>NUCLEOTIDE SEQUENCE [LARGE SCALE GENOMIC DNA]</scope>
    <source>
        <strain evidence="3 4">GSMNP</strain>
    </source>
</reference>
<dbReference type="Pfam" id="PF12799">
    <property type="entry name" value="LRR_4"/>
    <property type="match status" value="1"/>
</dbReference>
<dbReference type="InterPro" id="IPR001611">
    <property type="entry name" value="Leu-rich_rpt"/>
</dbReference>
<dbReference type="SUPFAM" id="SSF54236">
    <property type="entry name" value="Ubiquitin-like"/>
    <property type="match status" value="1"/>
</dbReference>
<dbReference type="Gene3D" id="3.80.10.10">
    <property type="entry name" value="Ribonuclease Inhibitor"/>
    <property type="match status" value="2"/>
</dbReference>
<keyword evidence="1" id="KW-0433">Leucine-rich repeat</keyword>
<comment type="caution">
    <text evidence="3">The sequence shown here is derived from an EMBL/GenBank/DDBJ whole genome shotgun (WGS) entry which is preliminary data.</text>
</comment>
<sequence>MALDISTLSVISLDDDYVKEINLLSQNDSSSNRLPLLNDLSLSNNLIRNWETVVNISKTDIPSLVELVLSNNDITSLKSSEDEISSVFTNLERLDLQDNQLESPDTLKPLSTLKKLKYLNISGNKLPGFALLSENSSNYLFTHFPSLTHLEINDNHINDWLAISNLNKLPSLNELGARRNNLRFPSDEHNVRAHIISRLPNLQKINSVFISAKERLDLERCYLNFVKDQVSEMHKTRDSSIVADNVEIEKDIESAIKSLHPNLDDLCLKLNEKLSFSRPNLPAKSNPNLLKNRLILLHFQIAEKKSEDLENYNSNLISDFEKTISFEIVSNSKKISKKFQTTTQVRQLKAIISKLLSIHKSKSVELWRRLSSNHGNPYYIELDSLSRDLKYYDLHDDDYIMCYIY</sequence>
<dbReference type="InterPro" id="IPR025875">
    <property type="entry name" value="Leu-rich_rpt_4"/>
</dbReference>
<dbReference type="Proteomes" id="UP000187283">
    <property type="component" value="Unassembled WGS sequence"/>
</dbReference>
<evidence type="ECO:0000256" key="2">
    <source>
        <dbReference type="ARBA" id="ARBA00022737"/>
    </source>
</evidence>
<dbReference type="STRING" id="133412.A0A1R1XH23"/>
<protein>
    <submittedName>
        <fullName evidence="3">Tubulin-specific chaperone E</fullName>
    </submittedName>
</protein>
<dbReference type="AlphaFoldDB" id="A0A1R1XH23"/>
<accession>A0A1R1XH23</accession>
<keyword evidence="4" id="KW-1185">Reference proteome</keyword>
<dbReference type="PROSITE" id="PS51450">
    <property type="entry name" value="LRR"/>
    <property type="match status" value="2"/>
</dbReference>
<dbReference type="PANTHER" id="PTHR18849">
    <property type="entry name" value="LEUCINE RICH REPEAT PROTEIN"/>
    <property type="match status" value="1"/>
</dbReference>